<reference evidence="2" key="1">
    <citation type="journal article" date="2019" name="Int. J. Syst. Evol. Microbiol.">
        <title>The Global Catalogue of Microorganisms (GCM) 10K type strain sequencing project: providing services to taxonomists for standard genome sequencing and annotation.</title>
        <authorList>
            <consortium name="The Broad Institute Genomics Platform"/>
            <consortium name="The Broad Institute Genome Sequencing Center for Infectious Disease"/>
            <person name="Wu L."/>
            <person name="Ma J."/>
        </authorList>
    </citation>
    <scope>NUCLEOTIDE SEQUENCE [LARGE SCALE GENOMIC DNA]</scope>
    <source>
        <strain evidence="2">CGMCC 4.7144</strain>
    </source>
</reference>
<protein>
    <submittedName>
        <fullName evidence="1">DUF5994 family protein</fullName>
    </submittedName>
</protein>
<dbReference type="Pfam" id="PF19457">
    <property type="entry name" value="DUF5994"/>
    <property type="match status" value="1"/>
</dbReference>
<comment type="caution">
    <text evidence="1">The sequence shown here is derived from an EMBL/GenBank/DDBJ whole genome shotgun (WGS) entry which is preliminary data.</text>
</comment>
<name>A0ABW1H5H7_9ACTN</name>
<sequence length="163" mass="17327">MSVTARHADTSTPAAPRLVLGTARGRTVLDGGWWPRSWDPAAEIPGLVVALAERHGRIRHIMLNLHGWDSRIHRLTVGPDVVRLGWFDSLDPAVLVITTGQDIQVDLLVVPPTTSTAAAEWAMATAADPGNLRRAPDILAALRAAPAPADSSAIWENEGGGLT</sequence>
<keyword evidence="2" id="KW-1185">Reference proteome</keyword>
<evidence type="ECO:0000313" key="1">
    <source>
        <dbReference type="EMBL" id="MFC5923880.1"/>
    </source>
</evidence>
<dbReference type="Proteomes" id="UP001596226">
    <property type="component" value="Unassembled WGS sequence"/>
</dbReference>
<gene>
    <name evidence="1" type="ORF">ACFQGL_11070</name>
</gene>
<dbReference type="InterPro" id="IPR046036">
    <property type="entry name" value="DUF5994"/>
</dbReference>
<accession>A0ABW1H5H7</accession>
<dbReference type="EMBL" id="JBHSQS010000005">
    <property type="protein sequence ID" value="MFC5923880.1"/>
    <property type="molecule type" value="Genomic_DNA"/>
</dbReference>
<organism evidence="1 2">
    <name type="scientific">Micromonospora vulcania</name>
    <dbReference type="NCBI Taxonomy" id="1441873"/>
    <lineage>
        <taxon>Bacteria</taxon>
        <taxon>Bacillati</taxon>
        <taxon>Actinomycetota</taxon>
        <taxon>Actinomycetes</taxon>
        <taxon>Micromonosporales</taxon>
        <taxon>Micromonosporaceae</taxon>
        <taxon>Micromonospora</taxon>
    </lineage>
</organism>
<dbReference type="RefSeq" id="WP_377509398.1">
    <property type="nucleotide sequence ID" value="NZ_JBHSQS010000005.1"/>
</dbReference>
<proteinExistence type="predicted"/>
<evidence type="ECO:0000313" key="2">
    <source>
        <dbReference type="Proteomes" id="UP001596226"/>
    </source>
</evidence>